<dbReference type="RefSeq" id="WP_150681886.1">
    <property type="nucleotide sequence ID" value="NZ_CABPSK010000005.1"/>
</dbReference>
<evidence type="ECO:0000313" key="2">
    <source>
        <dbReference type="EMBL" id="VVE50934.1"/>
    </source>
</evidence>
<gene>
    <name evidence="2" type="ORF">PPN31114_04687</name>
</gene>
<dbReference type="GeneID" id="300406667"/>
<dbReference type="GO" id="GO:0016705">
    <property type="term" value="F:oxidoreductase activity, acting on paired donors, with incorporation or reduction of molecular oxygen"/>
    <property type="evidence" value="ECO:0007669"/>
    <property type="project" value="InterPro"/>
</dbReference>
<reference evidence="2 3" key="1">
    <citation type="submission" date="2019-08" db="EMBL/GenBank/DDBJ databases">
        <authorList>
            <person name="Peeters C."/>
        </authorList>
    </citation>
    <scope>NUCLEOTIDE SEQUENCE [LARGE SCALE GENOMIC DNA]</scope>
    <source>
        <strain evidence="2 3">LMG 31114</strain>
    </source>
</reference>
<dbReference type="GO" id="GO:0004497">
    <property type="term" value="F:monooxygenase activity"/>
    <property type="evidence" value="ECO:0007669"/>
    <property type="project" value="InterPro"/>
</dbReference>
<protein>
    <submittedName>
        <fullName evidence="2">Cytochrome p450 oxidoreductase</fullName>
    </submittedName>
</protein>
<dbReference type="OrthoDB" id="4168525at2"/>
<evidence type="ECO:0000313" key="3">
    <source>
        <dbReference type="Proteomes" id="UP000366945"/>
    </source>
</evidence>
<dbReference type="CDD" id="cd11036">
    <property type="entry name" value="AknT-like"/>
    <property type="match status" value="1"/>
</dbReference>
<dbReference type="Gene3D" id="1.10.630.10">
    <property type="entry name" value="Cytochrome P450"/>
    <property type="match status" value="1"/>
</dbReference>
<name>A0A5E4YPX0_9BURK</name>
<evidence type="ECO:0000256" key="1">
    <source>
        <dbReference type="ARBA" id="ARBA00010617"/>
    </source>
</evidence>
<dbReference type="AlphaFoldDB" id="A0A5E4YPX0"/>
<dbReference type="Proteomes" id="UP000366945">
    <property type="component" value="Unassembled WGS sequence"/>
</dbReference>
<dbReference type="EMBL" id="CABPSK010000005">
    <property type="protein sequence ID" value="VVE50934.1"/>
    <property type="molecule type" value="Genomic_DNA"/>
</dbReference>
<dbReference type="PANTHER" id="PTHR46696">
    <property type="entry name" value="P450, PUTATIVE (EUROFUNG)-RELATED"/>
    <property type="match status" value="1"/>
</dbReference>
<dbReference type="SUPFAM" id="SSF48264">
    <property type="entry name" value="Cytochrome P450"/>
    <property type="match status" value="1"/>
</dbReference>
<dbReference type="GO" id="GO:0020037">
    <property type="term" value="F:heme binding"/>
    <property type="evidence" value="ECO:0007669"/>
    <property type="project" value="InterPro"/>
</dbReference>
<keyword evidence="3" id="KW-1185">Reference proteome</keyword>
<sequence length="398" mass="41688">MPLSLESRQSAPTLPANALAAVTHPDPYPYYRALAEQRPFDFDASLGMWVAAGPGALTEVLNHPALGVRPAGARVPAALASGAAGAWFGQLVRMNDGAGHSTLKPWLASQLATLSVDRSALAHASAAALSDARRIAETLDDYVFRQPVYALAAWLGVPESEWHDVFANTHALVAAMAESARPAPNTDVIALGHDAATTLTDLAHHWLARDNASDTWLRRVGNLAAHDGTLAPHALTANIAGLFTQTHDACAGLVANALRRLARADASTAMAPAPQTPPAPAHLSTAIAAVSDIIRFDPPVQNTRRFLHTPAVICERQLARGDVVLVVLAVAPPPVNPDDTAWTFGQGQHGCPGRSPASTIAAFGVQTILAIAPDLVAQADGTGYHPLANARIARFQRG</sequence>
<dbReference type="InterPro" id="IPR036396">
    <property type="entry name" value="Cyt_P450_sf"/>
</dbReference>
<proteinExistence type="inferred from homology"/>
<comment type="similarity">
    <text evidence="1">Belongs to the cytochrome P450 family.</text>
</comment>
<dbReference type="PANTHER" id="PTHR46696:SF1">
    <property type="entry name" value="CYTOCHROME P450 YJIB-RELATED"/>
    <property type="match status" value="1"/>
</dbReference>
<accession>A0A5E4YPX0</accession>
<organism evidence="2 3">
    <name type="scientific">Pandoraea pneumonica</name>
    <dbReference type="NCBI Taxonomy" id="2508299"/>
    <lineage>
        <taxon>Bacteria</taxon>
        <taxon>Pseudomonadati</taxon>
        <taxon>Pseudomonadota</taxon>
        <taxon>Betaproteobacteria</taxon>
        <taxon>Burkholderiales</taxon>
        <taxon>Burkholderiaceae</taxon>
        <taxon>Pandoraea</taxon>
    </lineage>
</organism>
<dbReference type="GO" id="GO:0005506">
    <property type="term" value="F:iron ion binding"/>
    <property type="evidence" value="ECO:0007669"/>
    <property type="project" value="InterPro"/>
</dbReference>